<dbReference type="Proteomes" id="UP001209878">
    <property type="component" value="Unassembled WGS sequence"/>
</dbReference>
<reference evidence="5" key="1">
    <citation type="journal article" date="2023" name="Mol. Biol. Evol.">
        <title>Third-Generation Sequencing Reveals the Adaptive Role of the Epigenome in Three Deep-Sea Polychaetes.</title>
        <authorList>
            <person name="Perez M."/>
            <person name="Aroh O."/>
            <person name="Sun Y."/>
            <person name="Lan Y."/>
            <person name="Juniper S.K."/>
            <person name="Young C.R."/>
            <person name="Angers B."/>
            <person name="Qian P.Y."/>
        </authorList>
    </citation>
    <scope>NUCLEOTIDE SEQUENCE</scope>
    <source>
        <strain evidence="5">R07B-5</strain>
    </source>
</reference>
<dbReference type="InterPro" id="IPR024253">
    <property type="entry name" value="Phosducin_thioredoxin-like_dom"/>
</dbReference>
<feature type="domain" description="Phosducin" evidence="4">
    <location>
        <begin position="53"/>
        <end position="292"/>
    </location>
</feature>
<dbReference type="PANTHER" id="PTHR46052:SF1">
    <property type="entry name" value="PHOSDUCIN-LIKE PROTEIN"/>
    <property type="match status" value="1"/>
</dbReference>
<proteinExistence type="inferred from homology"/>
<dbReference type="InterPro" id="IPR001200">
    <property type="entry name" value="Phosducin"/>
</dbReference>
<gene>
    <name evidence="5" type="ORF">NP493_212g05018</name>
</gene>
<keyword evidence="2" id="KW-0597">Phosphoprotein</keyword>
<accession>A0AAD9P1A6</accession>
<organism evidence="5 6">
    <name type="scientific">Ridgeia piscesae</name>
    <name type="common">Tubeworm</name>
    <dbReference type="NCBI Taxonomy" id="27915"/>
    <lineage>
        <taxon>Eukaryota</taxon>
        <taxon>Metazoa</taxon>
        <taxon>Spiralia</taxon>
        <taxon>Lophotrochozoa</taxon>
        <taxon>Annelida</taxon>
        <taxon>Polychaeta</taxon>
        <taxon>Sedentaria</taxon>
        <taxon>Canalipalpata</taxon>
        <taxon>Sabellida</taxon>
        <taxon>Siboglinidae</taxon>
        <taxon>Ridgeia</taxon>
    </lineage>
</organism>
<evidence type="ECO:0000259" key="4">
    <source>
        <dbReference type="Pfam" id="PF02114"/>
    </source>
</evidence>
<protein>
    <recommendedName>
        <fullName evidence="4">Phosducin domain-containing protein</fullName>
    </recommendedName>
</protein>
<evidence type="ECO:0000256" key="1">
    <source>
        <dbReference type="ARBA" id="ARBA00009686"/>
    </source>
</evidence>
<dbReference type="CDD" id="cd02987">
    <property type="entry name" value="Phd_like_Phd"/>
    <property type="match status" value="1"/>
</dbReference>
<evidence type="ECO:0000313" key="5">
    <source>
        <dbReference type="EMBL" id="KAK2186161.1"/>
    </source>
</evidence>
<dbReference type="Gene3D" id="3.40.30.10">
    <property type="entry name" value="Glutaredoxin"/>
    <property type="match status" value="1"/>
</dbReference>
<dbReference type="GO" id="GO:0008277">
    <property type="term" value="P:regulation of G protein-coupled receptor signaling pathway"/>
    <property type="evidence" value="ECO:0007669"/>
    <property type="project" value="InterPro"/>
</dbReference>
<sequence>MALSLDDKLLGEKTHYYCSSSEDEGEEGSEGDEGSEDEDGGKRGAASEKAPPSLPEPQLKEYSGRSTNTGPKGVIEDWRRYKQLETEKKREQETERIQLLKKLSLSCRTEREEEAERTKDQEFLEQIAELEDEFLKEYRLKRIEEMRHALENVPKFGKVFTLTKGSFIDAIDKEKAGVTVIVHIYEDNISGCEAMDGCLACLAQEYLTVKFCRIRASEARLSFRFTESGCPALLIYKNGDLIGNFIRLSNDLGDDFFATDVESYLLEHGMLPDKTTRLTLPSRQPVAEDDSDSDFDVD</sequence>
<keyword evidence="6" id="KW-1185">Reference proteome</keyword>
<evidence type="ECO:0000313" key="6">
    <source>
        <dbReference type="Proteomes" id="UP001209878"/>
    </source>
</evidence>
<dbReference type="InterPro" id="IPR051499">
    <property type="entry name" value="Phosducin-like_reg"/>
</dbReference>
<comment type="caution">
    <text evidence="5">The sequence shown here is derived from an EMBL/GenBank/DDBJ whole genome shotgun (WGS) entry which is preliminary data.</text>
</comment>
<feature type="compositionally biased region" description="Acidic residues" evidence="3">
    <location>
        <begin position="287"/>
        <end position="298"/>
    </location>
</feature>
<dbReference type="PANTHER" id="PTHR46052">
    <property type="entry name" value="PHOSDUCIN-LIKE PROTEIN"/>
    <property type="match status" value="1"/>
</dbReference>
<dbReference type="PRINTS" id="PR00677">
    <property type="entry name" value="PHOSDUCIN"/>
</dbReference>
<comment type="similarity">
    <text evidence="1">Belongs to the phosducin family.</text>
</comment>
<feature type="region of interest" description="Disordered" evidence="3">
    <location>
        <begin position="1"/>
        <end position="74"/>
    </location>
</feature>
<dbReference type="AlphaFoldDB" id="A0AAD9P1A6"/>
<dbReference type="InterPro" id="IPR036249">
    <property type="entry name" value="Thioredoxin-like_sf"/>
</dbReference>
<dbReference type="Gene3D" id="1.10.168.10">
    <property type="entry name" value="Phosducin, domain 2"/>
    <property type="match status" value="1"/>
</dbReference>
<evidence type="ECO:0000256" key="2">
    <source>
        <dbReference type="ARBA" id="ARBA00022553"/>
    </source>
</evidence>
<feature type="compositionally biased region" description="Acidic residues" evidence="3">
    <location>
        <begin position="21"/>
        <end position="39"/>
    </location>
</feature>
<feature type="compositionally biased region" description="Basic and acidic residues" evidence="3">
    <location>
        <begin position="1"/>
        <end position="15"/>
    </location>
</feature>
<name>A0AAD9P1A6_RIDPI</name>
<dbReference type="SUPFAM" id="SSF52833">
    <property type="entry name" value="Thioredoxin-like"/>
    <property type="match status" value="1"/>
</dbReference>
<feature type="region of interest" description="Disordered" evidence="3">
    <location>
        <begin position="276"/>
        <end position="298"/>
    </location>
</feature>
<evidence type="ECO:0000256" key="3">
    <source>
        <dbReference type="SAM" id="MobiDB-lite"/>
    </source>
</evidence>
<dbReference type="EMBL" id="JAODUO010000211">
    <property type="protein sequence ID" value="KAK2186161.1"/>
    <property type="molecule type" value="Genomic_DNA"/>
</dbReference>
<dbReference type="InterPro" id="IPR023196">
    <property type="entry name" value="Phosducin_N_dom_sf"/>
</dbReference>
<dbReference type="Pfam" id="PF02114">
    <property type="entry name" value="Phosducin"/>
    <property type="match status" value="1"/>
</dbReference>